<sequence>MPSTRSTVQIWGFMNWTKVHSEEVLSSDTLATASTEVNPWVHWIGEKPTRGEPSIDGKVLLYVHGGGFVLPLSSGHLAMVTTLLREAKSKSSKPIYLAVAEY</sequence>
<reference evidence="1" key="1">
    <citation type="submission" date="2021-06" db="EMBL/GenBank/DDBJ databases">
        <authorList>
            <person name="Kallberg Y."/>
            <person name="Tangrot J."/>
            <person name="Rosling A."/>
        </authorList>
    </citation>
    <scope>NUCLEOTIDE SEQUENCE</scope>
    <source>
        <strain evidence="1">CL356</strain>
    </source>
</reference>
<protein>
    <submittedName>
        <fullName evidence="1">17645_t:CDS:1</fullName>
    </submittedName>
</protein>
<gene>
    <name evidence="1" type="ORF">ACOLOM_LOCUS12388</name>
</gene>
<evidence type="ECO:0000313" key="2">
    <source>
        <dbReference type="Proteomes" id="UP000789525"/>
    </source>
</evidence>
<evidence type="ECO:0000313" key="1">
    <source>
        <dbReference type="EMBL" id="CAG8745054.1"/>
    </source>
</evidence>
<keyword evidence="2" id="KW-1185">Reference proteome</keyword>
<name>A0ACA9QCE3_9GLOM</name>
<organism evidence="1 2">
    <name type="scientific">Acaulospora colombiana</name>
    <dbReference type="NCBI Taxonomy" id="27376"/>
    <lineage>
        <taxon>Eukaryota</taxon>
        <taxon>Fungi</taxon>
        <taxon>Fungi incertae sedis</taxon>
        <taxon>Mucoromycota</taxon>
        <taxon>Glomeromycotina</taxon>
        <taxon>Glomeromycetes</taxon>
        <taxon>Diversisporales</taxon>
        <taxon>Acaulosporaceae</taxon>
        <taxon>Acaulospora</taxon>
    </lineage>
</organism>
<comment type="caution">
    <text evidence="1">The sequence shown here is derived from an EMBL/GenBank/DDBJ whole genome shotgun (WGS) entry which is preliminary data.</text>
</comment>
<dbReference type="Proteomes" id="UP000789525">
    <property type="component" value="Unassembled WGS sequence"/>
</dbReference>
<feature type="non-terminal residue" evidence="1">
    <location>
        <position position="102"/>
    </location>
</feature>
<dbReference type="EMBL" id="CAJVPT010049956">
    <property type="protein sequence ID" value="CAG8745054.1"/>
    <property type="molecule type" value="Genomic_DNA"/>
</dbReference>
<accession>A0ACA9QCE3</accession>
<proteinExistence type="predicted"/>